<dbReference type="InterPro" id="IPR029069">
    <property type="entry name" value="HotDog_dom_sf"/>
</dbReference>
<dbReference type="eggNOG" id="KOG3016">
    <property type="taxonomic scope" value="Eukaryota"/>
</dbReference>
<dbReference type="GO" id="GO:0038023">
    <property type="term" value="F:signaling receptor activity"/>
    <property type="evidence" value="ECO:0007669"/>
    <property type="project" value="TreeGrafter"/>
</dbReference>
<evidence type="ECO:0000256" key="8">
    <source>
        <dbReference type="SAM" id="Phobius"/>
    </source>
</evidence>
<keyword evidence="6" id="KW-0479">Metal-binding</keyword>
<gene>
    <name evidence="11" type="ORF">T01_13303</name>
</gene>
<comment type="similarity">
    <text evidence="2">Belongs to the ADIPOR family.</text>
</comment>
<keyword evidence="4 8" id="KW-1133">Transmembrane helix</keyword>
<evidence type="ECO:0000256" key="7">
    <source>
        <dbReference type="SAM" id="MobiDB-lite"/>
    </source>
</evidence>
<dbReference type="InterPro" id="IPR049449">
    <property type="entry name" value="TesB_ACOT8-like_N"/>
</dbReference>
<dbReference type="OrthoDB" id="5585746at2759"/>
<feature type="transmembrane region" description="Helical" evidence="8">
    <location>
        <begin position="624"/>
        <end position="643"/>
    </location>
</feature>
<dbReference type="Pfam" id="PF02551">
    <property type="entry name" value="Acyl_CoA_thio"/>
    <property type="match status" value="1"/>
</dbReference>
<dbReference type="InParanoid" id="A0A0V1AU87"/>
<feature type="domain" description="Acyl-CoA thioesterase 2 C-terminal" evidence="9">
    <location>
        <begin position="197"/>
        <end position="292"/>
    </location>
</feature>
<evidence type="ECO:0000256" key="2">
    <source>
        <dbReference type="ARBA" id="ARBA00007018"/>
    </source>
</evidence>
<feature type="binding site" evidence="6">
    <location>
        <position position="818"/>
    </location>
    <ligand>
        <name>Zn(2+)</name>
        <dbReference type="ChEBI" id="CHEBI:29105"/>
    </ligand>
</feature>
<dbReference type="Pfam" id="PF03006">
    <property type="entry name" value="HlyIII"/>
    <property type="match status" value="1"/>
</dbReference>
<evidence type="ECO:0000256" key="1">
    <source>
        <dbReference type="ARBA" id="ARBA00004141"/>
    </source>
</evidence>
<feature type="compositionally biased region" description="Polar residues" evidence="7">
    <location>
        <begin position="342"/>
        <end position="352"/>
    </location>
</feature>
<feature type="transmembrane region" description="Helical" evidence="8">
    <location>
        <begin position="689"/>
        <end position="708"/>
    </location>
</feature>
<feature type="transmembrane region" description="Helical" evidence="8">
    <location>
        <begin position="748"/>
        <end position="769"/>
    </location>
</feature>
<feature type="region of interest" description="Disordered" evidence="7">
    <location>
        <begin position="521"/>
        <end position="549"/>
    </location>
</feature>
<dbReference type="PANTHER" id="PTHR20855">
    <property type="entry name" value="ADIPOR/PROGESTIN RECEPTOR-RELATED"/>
    <property type="match status" value="1"/>
</dbReference>
<feature type="transmembrane region" description="Helical" evidence="8">
    <location>
        <begin position="655"/>
        <end position="677"/>
    </location>
</feature>
<dbReference type="Proteomes" id="UP000054776">
    <property type="component" value="Unassembled WGS sequence"/>
</dbReference>
<feature type="compositionally biased region" description="Basic and acidic residues" evidence="7">
    <location>
        <begin position="353"/>
        <end position="368"/>
    </location>
</feature>
<dbReference type="InterPro" id="IPR004254">
    <property type="entry name" value="AdipoR/HlyIII-related"/>
</dbReference>
<dbReference type="AlphaFoldDB" id="A0A0V1AU87"/>
<evidence type="ECO:0000313" key="12">
    <source>
        <dbReference type="Proteomes" id="UP000054776"/>
    </source>
</evidence>
<protein>
    <submittedName>
        <fullName evidence="11">ADIPOR-like receptor</fullName>
    </submittedName>
</protein>
<keyword evidence="5 8" id="KW-0472">Membrane</keyword>
<feature type="domain" description="Acyl-CoA thioesterase-like N-terminal HotDog" evidence="10">
    <location>
        <begin position="45"/>
        <end position="121"/>
    </location>
</feature>
<keyword evidence="6" id="KW-0862">Zinc</keyword>
<feature type="transmembrane region" description="Helical" evidence="8">
    <location>
        <begin position="820"/>
        <end position="840"/>
    </location>
</feature>
<organism evidence="11 12">
    <name type="scientific">Trichinella spiralis</name>
    <name type="common">Trichina worm</name>
    <dbReference type="NCBI Taxonomy" id="6334"/>
    <lineage>
        <taxon>Eukaryota</taxon>
        <taxon>Metazoa</taxon>
        <taxon>Ecdysozoa</taxon>
        <taxon>Nematoda</taxon>
        <taxon>Enoplea</taxon>
        <taxon>Dorylaimia</taxon>
        <taxon>Trichinellida</taxon>
        <taxon>Trichinellidae</taxon>
        <taxon>Trichinella</taxon>
    </lineage>
</organism>
<feature type="region of interest" description="Disordered" evidence="7">
    <location>
        <begin position="342"/>
        <end position="385"/>
    </location>
</feature>
<accession>A0A0V1AU87</accession>
<comment type="caution">
    <text evidence="11">The sequence shown here is derived from an EMBL/GenBank/DDBJ whole genome shotgun (WGS) entry which is preliminary data.</text>
</comment>
<evidence type="ECO:0000256" key="5">
    <source>
        <dbReference type="ARBA" id="ARBA00023136"/>
    </source>
</evidence>
<feature type="transmembrane region" description="Helical" evidence="8">
    <location>
        <begin position="781"/>
        <end position="799"/>
    </location>
</feature>
<keyword evidence="12" id="KW-1185">Reference proteome</keyword>
<dbReference type="CDD" id="cd03445">
    <property type="entry name" value="Thioesterase_II_repeat2"/>
    <property type="match status" value="1"/>
</dbReference>
<reference evidence="11 12" key="1">
    <citation type="submission" date="2015-01" db="EMBL/GenBank/DDBJ databases">
        <title>Evolution of Trichinella species and genotypes.</title>
        <authorList>
            <person name="Korhonen P.K."/>
            <person name="Edoardo P."/>
            <person name="Giuseppe L.R."/>
            <person name="Gasser R.B."/>
        </authorList>
    </citation>
    <scope>NUCLEOTIDE SEQUENCE [LARGE SCALE GENOMIC DNA]</scope>
    <source>
        <strain evidence="11">ISS3</strain>
    </source>
</reference>
<dbReference type="CDD" id="cd03444">
    <property type="entry name" value="Thioesterase_II_repeat1"/>
    <property type="match status" value="1"/>
</dbReference>
<feature type="binding site" evidence="6">
    <location>
        <position position="673"/>
    </location>
    <ligand>
        <name>Zn(2+)</name>
        <dbReference type="ChEBI" id="CHEBI:29105"/>
    </ligand>
</feature>
<feature type="transmembrane region" description="Helical" evidence="8">
    <location>
        <begin position="714"/>
        <end position="736"/>
    </location>
</feature>
<dbReference type="GO" id="GO:0046872">
    <property type="term" value="F:metal ion binding"/>
    <property type="evidence" value="ECO:0007669"/>
    <property type="project" value="UniProtKB-KW"/>
</dbReference>
<dbReference type="SUPFAM" id="SSF54637">
    <property type="entry name" value="Thioesterase/thiol ester dehydrase-isomerase"/>
    <property type="match status" value="2"/>
</dbReference>
<dbReference type="GO" id="GO:0005886">
    <property type="term" value="C:plasma membrane"/>
    <property type="evidence" value="ECO:0007669"/>
    <property type="project" value="TreeGrafter"/>
</dbReference>
<proteinExistence type="inferred from homology"/>
<evidence type="ECO:0000313" key="11">
    <source>
        <dbReference type="EMBL" id="KRY28294.1"/>
    </source>
</evidence>
<dbReference type="PANTHER" id="PTHR20855:SF52">
    <property type="entry name" value="ADIPONECTIN RECEPTOR PROTEIN"/>
    <property type="match status" value="1"/>
</dbReference>
<dbReference type="EMBL" id="JYDH01000210">
    <property type="protein sequence ID" value="KRY28294.1"/>
    <property type="molecule type" value="Genomic_DNA"/>
</dbReference>
<keyword evidence="3 8" id="KW-0812">Transmembrane</keyword>
<dbReference type="Pfam" id="PF13622">
    <property type="entry name" value="4HBT_3"/>
    <property type="match status" value="1"/>
</dbReference>
<evidence type="ECO:0000256" key="6">
    <source>
        <dbReference type="PIRSR" id="PIRSR604254-1"/>
    </source>
</evidence>
<dbReference type="InterPro" id="IPR042171">
    <property type="entry name" value="Acyl-CoA_hotdog"/>
</dbReference>
<dbReference type="GO" id="GO:0033211">
    <property type="term" value="P:adiponectin-activated signaling pathway"/>
    <property type="evidence" value="ECO:0007669"/>
    <property type="project" value="TreeGrafter"/>
</dbReference>
<keyword evidence="11" id="KW-0675">Receptor</keyword>
<evidence type="ECO:0000259" key="9">
    <source>
        <dbReference type="Pfam" id="PF02551"/>
    </source>
</evidence>
<evidence type="ECO:0000256" key="4">
    <source>
        <dbReference type="ARBA" id="ARBA00022989"/>
    </source>
</evidence>
<feature type="binding site" evidence="6">
    <location>
        <position position="822"/>
    </location>
    <ligand>
        <name>Zn(2+)</name>
        <dbReference type="ChEBI" id="CHEBI:29105"/>
    </ligand>
</feature>
<dbReference type="InterPro" id="IPR025652">
    <property type="entry name" value="TesB_C"/>
</dbReference>
<dbReference type="Gene3D" id="2.40.160.210">
    <property type="entry name" value="Acyl-CoA thioesterase, double hotdog domain"/>
    <property type="match status" value="1"/>
</dbReference>
<evidence type="ECO:0000256" key="3">
    <source>
        <dbReference type="ARBA" id="ARBA00022692"/>
    </source>
</evidence>
<sequence>MFRNIRRFASNSAESLLNLLFNVEKIDSNLYRSTNSVSSLLNSDIIYGGQFISHAIIAASQTVNEQLHVHSMQCHFLKQGNASRPVLYLIDRPRQGKSFSVRSVEAVQDGQCIFTAQLSFHEQAAESVEHQSDPPNVSFPDFSENSTDPSVEIVRNGKKQSLPVLGCVSGCFEKRSVILPNQPLDAYKAPLEFLWIKCQQLPSQPDLVFNRCLAAQVTYSLLFSLALKSHRHGENLSVLPVDHSVWFHRCKMDFNAWNLSECSLQSSIGNHHFAHSRIWSREGVLLASSYQESVIRKNETTHLDTDIPDLASVSVPPPGGRVNLPPTDGFILQNLVIMQPSNFSAEQPTVRGNDQEGERERKHEKEDPVEVGADARTVEQKLSRQEVTEQAVQATVQDNLNSVKEASEEIAGVMETGQVVEPRPCSQDSVGTPAEQAVEPTVQDDLNRVKEASKEIAGVMETGQVVEPRPCSQDSVGTPAEQAVEPTVQDDLNRVKEASKEIAGVMETGQEASKEIAGVLETGQVVEPRPCSQDSVGTPAEQAVQPTVEDDLNRVKEASKDNAGRLENSPEAVRGATWTTTHVSTLPPWLQENEFVLHGHRPPLFSVLDCLLSIFQIHSETGNIWSHLIAFYIMYLLAQWHMTSASLKLEQKIPFLPYFASALGCLGFSASFHTMVCHSEWVSHLFRKLDHCGIAILITGSTVSWLYYLFYCHSWLYIIYAVLCMLLGIHSAVQTIKGDLSTAHHRFTRSLVFILNGLSAAIPCLHYRYMYGIPEELMGSIYLLLIMAFFYISGALIYSCRVPERLMPGRFDTWFQSHQIFHVFVFIALVFFYRSLVLIADYRLSTSC</sequence>
<evidence type="ECO:0000259" key="10">
    <source>
        <dbReference type="Pfam" id="PF13622"/>
    </source>
</evidence>
<feature type="compositionally biased region" description="Basic and acidic residues" evidence="7">
    <location>
        <begin position="376"/>
        <end position="385"/>
    </location>
</feature>
<comment type="subcellular location">
    <subcellularLocation>
        <location evidence="1">Membrane</location>
        <topology evidence="1">Multi-pass membrane protein</topology>
    </subcellularLocation>
</comment>
<name>A0A0V1AU87_TRISP</name>